<dbReference type="EMBL" id="MFZG01000030">
    <property type="protein sequence ID" value="OGK15840.1"/>
    <property type="molecule type" value="Genomic_DNA"/>
</dbReference>
<sequence>MNILKDSDFKKAFLISSIILIHLFYSVIVDIQSSIALQKYSFRSSSPDNRFLIYIIELFLFVFSFLILYLTFKLSKNSNQLLKKVVIFFYSLLITYFIIYQLIFLGFYNKSGGEDLSFLLVLLGWPLYIIAHLPIMIVIVSIIGTQILSFKKHFAPNILPLLPSILGFLVLTILNLTGRMIYEPIYRFKVKQIESKLQLQPLVIRHEEIYNDLCKCKIPTIVGMVNIDNQVSFPIILTMKKNYERPPASCLIGEKYQYEVRKAKQTVEFNCSVRYPEQVNLDQAQYIFILKEENNERVRFEKAFFISDFQDIGK</sequence>
<feature type="transmembrane region" description="Helical" evidence="1">
    <location>
        <begin position="51"/>
        <end position="72"/>
    </location>
</feature>
<keyword evidence="1" id="KW-1133">Transmembrane helix</keyword>
<accession>A0A1F7GAA4</accession>
<feature type="transmembrane region" description="Helical" evidence="1">
    <location>
        <begin position="127"/>
        <end position="149"/>
    </location>
</feature>
<keyword evidence="1" id="KW-0812">Transmembrane</keyword>
<comment type="caution">
    <text evidence="2">The sequence shown here is derived from an EMBL/GenBank/DDBJ whole genome shotgun (WGS) entry which is preliminary data.</text>
</comment>
<evidence type="ECO:0000313" key="3">
    <source>
        <dbReference type="Proteomes" id="UP000177208"/>
    </source>
</evidence>
<gene>
    <name evidence="2" type="ORF">A2774_05895</name>
</gene>
<dbReference type="Proteomes" id="UP000177208">
    <property type="component" value="Unassembled WGS sequence"/>
</dbReference>
<organism evidence="2 3">
    <name type="scientific">Candidatus Roizmanbacteria bacterium RIFCSPHIGHO2_01_FULL_39_12c</name>
    <dbReference type="NCBI Taxonomy" id="1802031"/>
    <lineage>
        <taxon>Bacteria</taxon>
        <taxon>Candidatus Roizmaniibacteriota</taxon>
    </lineage>
</organism>
<feature type="transmembrane region" description="Helical" evidence="1">
    <location>
        <begin position="12"/>
        <end position="31"/>
    </location>
</feature>
<name>A0A1F7GAA4_9BACT</name>
<dbReference type="AlphaFoldDB" id="A0A1F7GAA4"/>
<feature type="transmembrane region" description="Helical" evidence="1">
    <location>
        <begin position="84"/>
        <end position="107"/>
    </location>
</feature>
<protein>
    <submittedName>
        <fullName evidence="2">Uncharacterized protein</fullName>
    </submittedName>
</protein>
<reference evidence="2 3" key="1">
    <citation type="journal article" date="2016" name="Nat. Commun.">
        <title>Thousands of microbial genomes shed light on interconnected biogeochemical processes in an aquifer system.</title>
        <authorList>
            <person name="Anantharaman K."/>
            <person name="Brown C.T."/>
            <person name="Hug L.A."/>
            <person name="Sharon I."/>
            <person name="Castelle C.J."/>
            <person name="Probst A.J."/>
            <person name="Thomas B.C."/>
            <person name="Singh A."/>
            <person name="Wilkins M.J."/>
            <person name="Karaoz U."/>
            <person name="Brodie E.L."/>
            <person name="Williams K.H."/>
            <person name="Hubbard S.S."/>
            <person name="Banfield J.F."/>
        </authorList>
    </citation>
    <scope>NUCLEOTIDE SEQUENCE [LARGE SCALE GENOMIC DNA]</scope>
</reference>
<evidence type="ECO:0000313" key="2">
    <source>
        <dbReference type="EMBL" id="OGK15840.1"/>
    </source>
</evidence>
<feature type="transmembrane region" description="Helical" evidence="1">
    <location>
        <begin position="161"/>
        <end position="182"/>
    </location>
</feature>
<evidence type="ECO:0000256" key="1">
    <source>
        <dbReference type="SAM" id="Phobius"/>
    </source>
</evidence>
<proteinExistence type="predicted"/>
<keyword evidence="1" id="KW-0472">Membrane</keyword>